<dbReference type="InterPro" id="IPR000688">
    <property type="entry name" value="HypA/HybF"/>
</dbReference>
<dbReference type="PANTHER" id="PTHR34535">
    <property type="entry name" value="HYDROGENASE MATURATION FACTOR HYPA"/>
    <property type="match status" value="1"/>
</dbReference>
<evidence type="ECO:0000256" key="2">
    <source>
        <dbReference type="ARBA" id="ARBA00022723"/>
    </source>
</evidence>
<organism evidence="5">
    <name type="scientific">uncultured Eubacteriales bacterium</name>
    <dbReference type="NCBI Taxonomy" id="172733"/>
    <lineage>
        <taxon>Bacteria</taxon>
        <taxon>Bacillati</taxon>
        <taxon>Bacillota</taxon>
        <taxon>Clostridia</taxon>
        <taxon>Eubacteriales</taxon>
        <taxon>environmental samples</taxon>
    </lineage>
</organism>
<dbReference type="GO" id="GO:0016151">
    <property type="term" value="F:nickel cation binding"/>
    <property type="evidence" value="ECO:0007669"/>
    <property type="project" value="UniProtKB-UniRule"/>
</dbReference>
<dbReference type="Gene3D" id="3.30.2320.80">
    <property type="match status" value="1"/>
</dbReference>
<comment type="similarity">
    <text evidence="4">Belongs to the HypA/HybF family.</text>
</comment>
<dbReference type="Pfam" id="PF01155">
    <property type="entry name" value="HypA"/>
    <property type="match status" value="1"/>
</dbReference>
<dbReference type="PIRSF" id="PIRSF004761">
    <property type="entry name" value="Hydrgn_mat_HypA"/>
    <property type="match status" value="1"/>
</dbReference>
<evidence type="ECO:0000256" key="1">
    <source>
        <dbReference type="ARBA" id="ARBA00022596"/>
    </source>
</evidence>
<keyword evidence="3 4" id="KW-0862">Zinc</keyword>
<evidence type="ECO:0000256" key="3">
    <source>
        <dbReference type="ARBA" id="ARBA00022833"/>
    </source>
</evidence>
<feature type="binding site" evidence="4">
    <location>
        <position position="76"/>
    </location>
    <ligand>
        <name>Zn(2+)</name>
        <dbReference type="ChEBI" id="CHEBI:29105"/>
    </ligand>
</feature>
<dbReference type="HAMAP" id="MF_00213">
    <property type="entry name" value="HypA_HybF"/>
    <property type="match status" value="1"/>
</dbReference>
<sequence length="113" mass="12243">MHELGIMYHVVEQVLRIAAGNGLTQVDTLVLQVGELSSVIPHYLEACFPAAVDGTLLEKTKLSIEVLPANGLCSSCGKVFGLVEHHRTCPHCGGREYETLSGSEFYIKEIVAC</sequence>
<gene>
    <name evidence="4" type="primary">hypA</name>
    <name evidence="5" type="ORF">KL86CLO1_12245</name>
</gene>
<feature type="binding site" evidence="4">
    <location>
        <position position="89"/>
    </location>
    <ligand>
        <name>Zn(2+)</name>
        <dbReference type="ChEBI" id="CHEBI:29105"/>
    </ligand>
</feature>
<protein>
    <recommendedName>
        <fullName evidence="4">Hydrogenase maturation factor HypA</fullName>
    </recommendedName>
</protein>
<dbReference type="GO" id="GO:0008270">
    <property type="term" value="F:zinc ion binding"/>
    <property type="evidence" value="ECO:0007669"/>
    <property type="project" value="UniProtKB-UniRule"/>
</dbReference>
<dbReference type="GO" id="GO:0051604">
    <property type="term" value="P:protein maturation"/>
    <property type="evidence" value="ECO:0007669"/>
    <property type="project" value="InterPro"/>
</dbReference>
<feature type="binding site" evidence="4">
    <location>
        <position position="73"/>
    </location>
    <ligand>
        <name>Zn(2+)</name>
        <dbReference type="ChEBI" id="CHEBI:29105"/>
    </ligand>
</feature>
<evidence type="ECO:0000313" key="5">
    <source>
        <dbReference type="EMBL" id="SBW07019.1"/>
    </source>
</evidence>
<feature type="binding site" evidence="4">
    <location>
        <position position="92"/>
    </location>
    <ligand>
        <name>Zn(2+)</name>
        <dbReference type="ChEBI" id="CHEBI:29105"/>
    </ligand>
</feature>
<reference evidence="5" key="1">
    <citation type="submission" date="2016-04" db="EMBL/GenBank/DDBJ databases">
        <authorList>
            <person name="Evans L.H."/>
            <person name="Alamgir A."/>
            <person name="Owens N."/>
            <person name="Weber N.D."/>
            <person name="Virtaneva K."/>
            <person name="Barbian K."/>
            <person name="Babar A."/>
            <person name="Rosenke K."/>
        </authorList>
    </citation>
    <scope>NUCLEOTIDE SEQUENCE</scope>
    <source>
        <strain evidence="5">86</strain>
    </source>
</reference>
<dbReference type="PANTHER" id="PTHR34535:SF3">
    <property type="entry name" value="HYDROGENASE MATURATION FACTOR HYPA"/>
    <property type="match status" value="1"/>
</dbReference>
<feature type="binding site" evidence="4">
    <location>
        <position position="2"/>
    </location>
    <ligand>
        <name>Ni(2+)</name>
        <dbReference type="ChEBI" id="CHEBI:49786"/>
    </ligand>
</feature>
<comment type="function">
    <text evidence="4">Involved in the maturation of [NiFe] hydrogenases. Required for nickel insertion into the metal center of the hydrogenase.</text>
</comment>
<dbReference type="AlphaFoldDB" id="A0A212K5L9"/>
<proteinExistence type="inferred from homology"/>
<name>A0A212K5L9_9FIRM</name>
<dbReference type="EMBL" id="FLUN01000001">
    <property type="protein sequence ID" value="SBW07019.1"/>
    <property type="molecule type" value="Genomic_DNA"/>
</dbReference>
<accession>A0A212K5L9</accession>
<keyword evidence="1 4" id="KW-0533">Nickel</keyword>
<keyword evidence="2 4" id="KW-0479">Metal-binding</keyword>
<evidence type="ECO:0000256" key="4">
    <source>
        <dbReference type="HAMAP-Rule" id="MF_00213"/>
    </source>
</evidence>